<dbReference type="PANTHER" id="PTHR33428:SF14">
    <property type="entry name" value="CARBOXYLESTERASE TYPE B DOMAIN-CONTAINING PROTEIN"/>
    <property type="match status" value="1"/>
</dbReference>
<dbReference type="GO" id="GO:0016787">
    <property type="term" value="F:hydrolase activity"/>
    <property type="evidence" value="ECO:0007669"/>
    <property type="project" value="UniProtKB-KW"/>
</dbReference>
<comment type="caution">
    <text evidence="2">The sequence shown here is derived from an EMBL/GenBank/DDBJ whole genome shotgun (WGS) entry which is preliminary data.</text>
</comment>
<dbReference type="SUPFAM" id="SSF53474">
    <property type="entry name" value="alpha/beta-Hydrolases"/>
    <property type="match status" value="1"/>
</dbReference>
<dbReference type="Proteomes" id="UP001205185">
    <property type="component" value="Unassembled WGS sequence"/>
</dbReference>
<organism evidence="2 3">
    <name type="scientific">Actinokineospora diospyrosa</name>
    <dbReference type="NCBI Taxonomy" id="103728"/>
    <lineage>
        <taxon>Bacteria</taxon>
        <taxon>Bacillati</taxon>
        <taxon>Actinomycetota</taxon>
        <taxon>Actinomycetes</taxon>
        <taxon>Pseudonocardiales</taxon>
        <taxon>Pseudonocardiaceae</taxon>
        <taxon>Actinokineospora</taxon>
    </lineage>
</organism>
<proteinExistence type="predicted"/>
<accession>A0ABT1IIX8</accession>
<name>A0ABT1IIX8_9PSEU</name>
<keyword evidence="3" id="KW-1185">Reference proteome</keyword>
<evidence type="ECO:0000313" key="2">
    <source>
        <dbReference type="EMBL" id="MCP2272509.1"/>
    </source>
</evidence>
<dbReference type="InterPro" id="IPR041127">
    <property type="entry name" value="PET_hydrolase/cutinase-like"/>
</dbReference>
<dbReference type="Pfam" id="PF12740">
    <property type="entry name" value="PETase"/>
    <property type="match status" value="1"/>
</dbReference>
<dbReference type="Gene3D" id="3.40.50.1820">
    <property type="entry name" value="alpha/beta hydrolase"/>
    <property type="match status" value="1"/>
</dbReference>
<reference evidence="2 3" key="1">
    <citation type="submission" date="2022-06" db="EMBL/GenBank/DDBJ databases">
        <title>Genomic Encyclopedia of Archaeal and Bacterial Type Strains, Phase II (KMG-II): from individual species to whole genera.</title>
        <authorList>
            <person name="Goeker M."/>
        </authorList>
    </citation>
    <scope>NUCLEOTIDE SEQUENCE [LARGE SCALE GENOMIC DNA]</scope>
    <source>
        <strain evidence="2 3">DSM 44255</strain>
    </source>
</reference>
<feature type="domain" description="PET hydrolase/cutinase-like" evidence="1">
    <location>
        <begin position="34"/>
        <end position="182"/>
    </location>
</feature>
<sequence length="270" mass="27767">MARTAKHLLDELARPGPHQVLRGDLALVGMPGVVFTPAAGLGLPALAFGHGWLQPPSRYRGLFRHLASWGIVVAAPGTQVGPLGSHRLLASDLGTALDVCAGVRLGDGAISVDQDKLGLAGHSTGGGAAALAAADDSRVKAVATLAAAQTRPFATDAAARCHVPSLHLVGGNDLVAPPRAHGELIAQAWGGPSQLRVLPKASHLGFAEGKHWSGLLVHGKAEHATHRVSRALLTAFFLVHLAGQKTYQPLLDESVKAAPITFEAVPSVSA</sequence>
<keyword evidence="2" id="KW-0378">Hydrolase</keyword>
<dbReference type="InterPro" id="IPR029058">
    <property type="entry name" value="AB_hydrolase_fold"/>
</dbReference>
<gene>
    <name evidence="2" type="ORF">LV75_005035</name>
</gene>
<dbReference type="RefSeq" id="WP_253889412.1">
    <property type="nucleotide sequence ID" value="NZ_BAAAVB010000001.1"/>
</dbReference>
<dbReference type="EMBL" id="JAMTCO010000012">
    <property type="protein sequence ID" value="MCP2272509.1"/>
    <property type="molecule type" value="Genomic_DNA"/>
</dbReference>
<evidence type="ECO:0000259" key="1">
    <source>
        <dbReference type="Pfam" id="PF12740"/>
    </source>
</evidence>
<dbReference type="PANTHER" id="PTHR33428">
    <property type="entry name" value="CHLOROPHYLLASE-2, CHLOROPLASTIC"/>
    <property type="match status" value="1"/>
</dbReference>
<evidence type="ECO:0000313" key="3">
    <source>
        <dbReference type="Proteomes" id="UP001205185"/>
    </source>
</evidence>
<protein>
    <submittedName>
        <fullName evidence="2">Dienelactone hydrolase</fullName>
    </submittedName>
</protein>